<feature type="compositionally biased region" description="Basic and acidic residues" evidence="1">
    <location>
        <begin position="118"/>
        <end position="127"/>
    </location>
</feature>
<feature type="region of interest" description="Disordered" evidence="1">
    <location>
        <begin position="104"/>
        <end position="133"/>
    </location>
</feature>
<keyword evidence="2" id="KW-0472">Membrane</keyword>
<keyword evidence="4" id="KW-1185">Reference proteome</keyword>
<evidence type="ECO:0000256" key="1">
    <source>
        <dbReference type="SAM" id="MobiDB-lite"/>
    </source>
</evidence>
<reference evidence="3 4" key="1">
    <citation type="journal article" date="2019" name="Int. J. Syst. Evol. Microbiol.">
        <title>The Global Catalogue of Microorganisms (GCM) 10K type strain sequencing project: providing services to taxonomists for standard genome sequencing and annotation.</title>
        <authorList>
            <consortium name="The Broad Institute Genomics Platform"/>
            <consortium name="The Broad Institute Genome Sequencing Center for Infectious Disease"/>
            <person name="Wu L."/>
            <person name="Ma J."/>
        </authorList>
    </citation>
    <scope>NUCLEOTIDE SEQUENCE [LARGE SCALE GENOMIC DNA]</scope>
    <source>
        <strain evidence="3 4">CGMCC 1.12554</strain>
    </source>
</reference>
<dbReference type="EMBL" id="JBHTBL010000004">
    <property type="protein sequence ID" value="MFC7324094.1"/>
    <property type="molecule type" value="Genomic_DNA"/>
</dbReference>
<dbReference type="Pfam" id="PF24368">
    <property type="entry name" value="DUF7524"/>
    <property type="match status" value="1"/>
</dbReference>
<evidence type="ECO:0000313" key="4">
    <source>
        <dbReference type="Proteomes" id="UP001596545"/>
    </source>
</evidence>
<feature type="transmembrane region" description="Helical" evidence="2">
    <location>
        <begin position="147"/>
        <end position="166"/>
    </location>
</feature>
<evidence type="ECO:0000313" key="3">
    <source>
        <dbReference type="EMBL" id="MFC7324094.1"/>
    </source>
</evidence>
<dbReference type="Proteomes" id="UP001596545">
    <property type="component" value="Unassembled WGS sequence"/>
</dbReference>
<proteinExistence type="predicted"/>
<name>A0ABD6AJ21_9EURY</name>
<keyword evidence="2" id="KW-0812">Transmembrane</keyword>
<keyword evidence="2" id="KW-1133">Transmembrane helix</keyword>
<dbReference type="AlphaFoldDB" id="A0ABD6AJ21"/>
<accession>A0ABD6AJ21</accession>
<sequence>MQTLSVELNGDTVHSIRAPDRFEATGPFSIALENRGRSTHVHLHFDDELDRALSIGEANHYVDDESTRRVHVAAAEIEEPIAGKLKVVTGYGSNTRYVDVRLDPPRETGPDEVTVDETFTKPPERTPDPPPRQRAANAIAGLVERGGVPGAVLGLLAVAAGVALALAVDSVIVSVAVGVVLTVSLAAVLLAVA</sequence>
<feature type="transmembrane region" description="Helical" evidence="2">
    <location>
        <begin position="172"/>
        <end position="192"/>
    </location>
</feature>
<dbReference type="InterPro" id="IPR055946">
    <property type="entry name" value="DUF7524"/>
</dbReference>
<comment type="caution">
    <text evidence="3">The sequence shown here is derived from an EMBL/GenBank/DDBJ whole genome shotgun (WGS) entry which is preliminary data.</text>
</comment>
<evidence type="ECO:0000256" key="2">
    <source>
        <dbReference type="SAM" id="Phobius"/>
    </source>
</evidence>
<organism evidence="3 4">
    <name type="scientific">Halorubrum rutilum</name>
    <dbReference type="NCBI Taxonomy" id="1364933"/>
    <lineage>
        <taxon>Archaea</taxon>
        <taxon>Methanobacteriati</taxon>
        <taxon>Methanobacteriota</taxon>
        <taxon>Stenosarchaea group</taxon>
        <taxon>Halobacteria</taxon>
        <taxon>Halobacteriales</taxon>
        <taxon>Haloferacaceae</taxon>
        <taxon>Halorubrum</taxon>
    </lineage>
</organism>
<dbReference type="RefSeq" id="WP_256408506.1">
    <property type="nucleotide sequence ID" value="NZ_JANHDN010000003.1"/>
</dbReference>
<gene>
    <name evidence="3" type="ORF">ACFQMF_05790</name>
</gene>
<protein>
    <submittedName>
        <fullName evidence="3">Uncharacterized protein</fullName>
    </submittedName>
</protein>